<dbReference type="Pfam" id="PF00106">
    <property type="entry name" value="adh_short"/>
    <property type="match status" value="1"/>
</dbReference>
<dbReference type="PRINTS" id="PR00081">
    <property type="entry name" value="GDHRDH"/>
</dbReference>
<dbReference type="InterPro" id="IPR002347">
    <property type="entry name" value="SDR_fam"/>
</dbReference>
<dbReference type="OrthoDB" id="9797538at2"/>
<organism evidence="3 4">
    <name type="scientific">Kribbella amoyensis</name>
    <dbReference type="NCBI Taxonomy" id="996641"/>
    <lineage>
        <taxon>Bacteria</taxon>
        <taxon>Bacillati</taxon>
        <taxon>Actinomycetota</taxon>
        <taxon>Actinomycetes</taxon>
        <taxon>Propionibacteriales</taxon>
        <taxon>Kribbellaceae</taxon>
        <taxon>Kribbella</taxon>
    </lineage>
</organism>
<dbReference type="RefSeq" id="WP_145802050.1">
    <property type="nucleotide sequence ID" value="NZ_VIVK01000001.1"/>
</dbReference>
<dbReference type="Proteomes" id="UP000318380">
    <property type="component" value="Unassembled WGS sequence"/>
</dbReference>
<sequence length="224" mass="22838">MTRTVIVAGGTGGLGGAVTREFLAAGWRVVVPGRSEESLAALGSDESLAPIVADLASPAGAADVAALATADEGAPLAALVNLVGGFAAGKRMHETRVEEFEDQLSLNLRPAYLITQAVVPHLIANGGGAIVCTSSQSALKPFPGAAGYVTAKAAVLAFAEALTVEYGRDGIRVNTILPGTIDTQANREAMPDADAAHWTAPEQIASVVRFLVENDGIEGARIPV</sequence>
<keyword evidence="4" id="KW-1185">Reference proteome</keyword>
<comment type="similarity">
    <text evidence="1">Belongs to the short-chain dehydrogenases/reductases (SDR) family.</text>
</comment>
<reference evidence="3 4" key="1">
    <citation type="submission" date="2019-06" db="EMBL/GenBank/DDBJ databases">
        <title>Sequencing the genomes of 1000 actinobacteria strains.</title>
        <authorList>
            <person name="Klenk H.-P."/>
        </authorList>
    </citation>
    <scope>NUCLEOTIDE SEQUENCE [LARGE SCALE GENOMIC DNA]</scope>
    <source>
        <strain evidence="3 4">DSM 24683</strain>
    </source>
</reference>
<comment type="caution">
    <text evidence="3">The sequence shown here is derived from an EMBL/GenBank/DDBJ whole genome shotgun (WGS) entry which is preliminary data.</text>
</comment>
<dbReference type="GO" id="GO:0016616">
    <property type="term" value="F:oxidoreductase activity, acting on the CH-OH group of donors, NAD or NADP as acceptor"/>
    <property type="evidence" value="ECO:0007669"/>
    <property type="project" value="TreeGrafter"/>
</dbReference>
<evidence type="ECO:0000256" key="1">
    <source>
        <dbReference type="ARBA" id="ARBA00006484"/>
    </source>
</evidence>
<keyword evidence="2" id="KW-0560">Oxidoreductase</keyword>
<name>A0A561BJX1_9ACTN</name>
<evidence type="ECO:0000313" key="3">
    <source>
        <dbReference type="EMBL" id="TWD79167.1"/>
    </source>
</evidence>
<evidence type="ECO:0000313" key="4">
    <source>
        <dbReference type="Proteomes" id="UP000318380"/>
    </source>
</evidence>
<dbReference type="CDD" id="cd05233">
    <property type="entry name" value="SDR_c"/>
    <property type="match status" value="1"/>
</dbReference>
<dbReference type="PANTHER" id="PTHR42760">
    <property type="entry name" value="SHORT-CHAIN DEHYDROGENASES/REDUCTASES FAMILY MEMBER"/>
    <property type="match status" value="1"/>
</dbReference>
<proteinExistence type="inferred from homology"/>
<dbReference type="InterPro" id="IPR036291">
    <property type="entry name" value="NAD(P)-bd_dom_sf"/>
</dbReference>
<dbReference type="PANTHER" id="PTHR42760:SF115">
    <property type="entry name" value="3-OXOACYL-[ACYL-CARRIER-PROTEIN] REDUCTASE FABG"/>
    <property type="match status" value="1"/>
</dbReference>
<dbReference type="AlphaFoldDB" id="A0A561BJX1"/>
<accession>A0A561BJX1</accession>
<protein>
    <submittedName>
        <fullName evidence="3">NADP-dependent 3-hydroxy acid dehydrogenase YdfG</fullName>
    </submittedName>
</protein>
<dbReference type="EMBL" id="VIVK01000001">
    <property type="protein sequence ID" value="TWD79167.1"/>
    <property type="molecule type" value="Genomic_DNA"/>
</dbReference>
<gene>
    <name evidence="3" type="ORF">FB561_0222</name>
</gene>
<dbReference type="Gene3D" id="3.40.50.720">
    <property type="entry name" value="NAD(P)-binding Rossmann-like Domain"/>
    <property type="match status" value="1"/>
</dbReference>
<evidence type="ECO:0000256" key="2">
    <source>
        <dbReference type="ARBA" id="ARBA00023002"/>
    </source>
</evidence>
<dbReference type="SUPFAM" id="SSF51735">
    <property type="entry name" value="NAD(P)-binding Rossmann-fold domains"/>
    <property type="match status" value="1"/>
</dbReference>